<dbReference type="EMBL" id="GBXM01087129">
    <property type="protein sequence ID" value="JAH21448.1"/>
    <property type="molecule type" value="Transcribed_RNA"/>
</dbReference>
<reference evidence="1" key="1">
    <citation type="submission" date="2014-11" db="EMBL/GenBank/DDBJ databases">
        <authorList>
            <person name="Amaro Gonzalez C."/>
        </authorList>
    </citation>
    <scope>NUCLEOTIDE SEQUENCE</scope>
</reference>
<proteinExistence type="predicted"/>
<reference evidence="1" key="2">
    <citation type="journal article" date="2015" name="Fish Shellfish Immunol.">
        <title>Early steps in the European eel (Anguilla anguilla)-Vibrio vulnificus interaction in the gills: Role of the RtxA13 toxin.</title>
        <authorList>
            <person name="Callol A."/>
            <person name="Pajuelo D."/>
            <person name="Ebbesson L."/>
            <person name="Teles M."/>
            <person name="MacKenzie S."/>
            <person name="Amaro C."/>
        </authorList>
    </citation>
    <scope>NUCLEOTIDE SEQUENCE</scope>
</reference>
<accession>A0A0E9QZD9</accession>
<sequence>MVKFLESERNRLFLPLQHTKDQAAFTHPHLQMGPKIHGFQSLNPNPLRKQIYFQ</sequence>
<dbReference type="AlphaFoldDB" id="A0A0E9QZD9"/>
<name>A0A0E9QZD9_ANGAN</name>
<protein>
    <submittedName>
        <fullName evidence="1">Uncharacterized protein</fullName>
    </submittedName>
</protein>
<evidence type="ECO:0000313" key="1">
    <source>
        <dbReference type="EMBL" id="JAH21448.1"/>
    </source>
</evidence>
<organism evidence="1">
    <name type="scientific">Anguilla anguilla</name>
    <name type="common">European freshwater eel</name>
    <name type="synonym">Muraena anguilla</name>
    <dbReference type="NCBI Taxonomy" id="7936"/>
    <lineage>
        <taxon>Eukaryota</taxon>
        <taxon>Metazoa</taxon>
        <taxon>Chordata</taxon>
        <taxon>Craniata</taxon>
        <taxon>Vertebrata</taxon>
        <taxon>Euteleostomi</taxon>
        <taxon>Actinopterygii</taxon>
        <taxon>Neopterygii</taxon>
        <taxon>Teleostei</taxon>
        <taxon>Anguilliformes</taxon>
        <taxon>Anguillidae</taxon>
        <taxon>Anguilla</taxon>
    </lineage>
</organism>